<dbReference type="CDD" id="cd02440">
    <property type="entry name" value="AdoMet_MTases"/>
    <property type="match status" value="1"/>
</dbReference>
<evidence type="ECO:0000313" key="2">
    <source>
        <dbReference type="EMBL" id="ROS38279.1"/>
    </source>
</evidence>
<dbReference type="Pfam" id="PF08241">
    <property type="entry name" value="Methyltransf_11"/>
    <property type="match status" value="1"/>
</dbReference>
<dbReference type="InterPro" id="IPR013216">
    <property type="entry name" value="Methyltransf_11"/>
</dbReference>
<dbReference type="AlphaFoldDB" id="A0A3N2GPX7"/>
<organism evidence="2 3">
    <name type="scientific">Amycolatopsis thermoflava</name>
    <dbReference type="NCBI Taxonomy" id="84480"/>
    <lineage>
        <taxon>Bacteria</taxon>
        <taxon>Bacillati</taxon>
        <taxon>Actinomycetota</taxon>
        <taxon>Actinomycetes</taxon>
        <taxon>Pseudonocardiales</taxon>
        <taxon>Pseudonocardiaceae</taxon>
        <taxon>Amycolatopsis</taxon>
        <taxon>Amycolatopsis methanolica group</taxon>
    </lineage>
</organism>
<proteinExistence type="predicted"/>
<comment type="caution">
    <text evidence="2">The sequence shown here is derived from an EMBL/GenBank/DDBJ whole genome shotgun (WGS) entry which is preliminary data.</text>
</comment>
<dbReference type="PANTHER" id="PTHR42912">
    <property type="entry name" value="METHYLTRANSFERASE"/>
    <property type="match status" value="1"/>
</dbReference>
<sequence>MAFTGLRRAVRHATSRRDEQAAAQYADPDLVRGYAEAYESGRATRYFQSRLHAVDEALRPVSGALLDVGCGPGMLVRHLLDTRPGDFHITACDRSAAMIEAVAERAGTSDVGLFVARIEDMPFPDASFDVVVAMGVLEYARAREGVRELARVVRPGGLAVVSMLNPTSPYRLVEWCLYWPFLRLLAQVERLAGVPPGRRHTVPKSGIRAVPARWLRRMLRGAGFEPADLLYYDVTPFVPPLDKVIRERRQGWRDHIDRTVSRGPGRWMGTGYLMTARRAGHAPGRAVRRASVASASRA</sequence>
<dbReference type="GeneID" id="301842030"/>
<dbReference type="Proteomes" id="UP000274843">
    <property type="component" value="Unassembled WGS sequence"/>
</dbReference>
<dbReference type="GO" id="GO:0032259">
    <property type="term" value="P:methylation"/>
    <property type="evidence" value="ECO:0007669"/>
    <property type="project" value="UniProtKB-KW"/>
</dbReference>
<reference evidence="2 3" key="1">
    <citation type="submission" date="2018-11" db="EMBL/GenBank/DDBJ databases">
        <title>Sequencing the genomes of 1000 actinobacteria strains.</title>
        <authorList>
            <person name="Klenk H.-P."/>
        </authorList>
    </citation>
    <scope>NUCLEOTIDE SEQUENCE [LARGE SCALE GENOMIC DNA]</scope>
    <source>
        <strain evidence="2 3">DSM 44348</strain>
    </source>
</reference>
<keyword evidence="3" id="KW-1185">Reference proteome</keyword>
<dbReference type="Gene3D" id="3.40.50.150">
    <property type="entry name" value="Vaccinia Virus protein VP39"/>
    <property type="match status" value="1"/>
</dbReference>
<keyword evidence="2" id="KW-0830">Ubiquinone</keyword>
<dbReference type="RefSeq" id="WP_123682719.1">
    <property type="nucleotide sequence ID" value="NZ_RKHY01000001.1"/>
</dbReference>
<name>A0A3N2GPX7_9PSEU</name>
<dbReference type="GO" id="GO:0008757">
    <property type="term" value="F:S-adenosylmethionine-dependent methyltransferase activity"/>
    <property type="evidence" value="ECO:0007669"/>
    <property type="project" value="InterPro"/>
</dbReference>
<evidence type="ECO:0000313" key="3">
    <source>
        <dbReference type="Proteomes" id="UP000274843"/>
    </source>
</evidence>
<protein>
    <submittedName>
        <fullName evidence="2">Ubiquinone/menaquinone biosynthesis C-methylase UbiE</fullName>
    </submittedName>
</protein>
<gene>
    <name evidence="2" type="ORF">EDD35_0550</name>
</gene>
<dbReference type="InterPro" id="IPR029063">
    <property type="entry name" value="SAM-dependent_MTases_sf"/>
</dbReference>
<accession>A0A3N2GPX7</accession>
<dbReference type="SUPFAM" id="SSF53335">
    <property type="entry name" value="S-adenosyl-L-methionine-dependent methyltransferases"/>
    <property type="match status" value="1"/>
</dbReference>
<dbReference type="PANTHER" id="PTHR42912:SF93">
    <property type="entry name" value="N6-ADENOSINE-METHYLTRANSFERASE TMT1A"/>
    <property type="match status" value="1"/>
</dbReference>
<evidence type="ECO:0000259" key="1">
    <source>
        <dbReference type="Pfam" id="PF08241"/>
    </source>
</evidence>
<keyword evidence="2" id="KW-0489">Methyltransferase</keyword>
<feature type="domain" description="Methyltransferase type 11" evidence="1">
    <location>
        <begin position="66"/>
        <end position="160"/>
    </location>
</feature>
<dbReference type="InterPro" id="IPR050508">
    <property type="entry name" value="Methyltransf_Superfamily"/>
</dbReference>
<dbReference type="EMBL" id="RKHY01000001">
    <property type="protein sequence ID" value="ROS38279.1"/>
    <property type="molecule type" value="Genomic_DNA"/>
</dbReference>
<keyword evidence="2" id="KW-0808">Transferase</keyword>